<evidence type="ECO:0000313" key="3">
    <source>
        <dbReference type="Proteomes" id="UP000445000"/>
    </source>
</evidence>
<dbReference type="Proteomes" id="UP000445000">
    <property type="component" value="Unassembled WGS sequence"/>
</dbReference>
<dbReference type="AlphaFoldDB" id="A0A829YBK6"/>
<protein>
    <submittedName>
        <fullName evidence="2">Uncharacterized protein</fullName>
    </submittedName>
</protein>
<accession>A0A829YBK6</accession>
<organism evidence="2 3">
    <name type="scientific">Steroidobacter agaridevorans</name>
    <dbReference type="NCBI Taxonomy" id="2695856"/>
    <lineage>
        <taxon>Bacteria</taxon>
        <taxon>Pseudomonadati</taxon>
        <taxon>Pseudomonadota</taxon>
        <taxon>Gammaproteobacteria</taxon>
        <taxon>Steroidobacterales</taxon>
        <taxon>Steroidobacteraceae</taxon>
        <taxon>Steroidobacter</taxon>
    </lineage>
</organism>
<feature type="region of interest" description="Disordered" evidence="1">
    <location>
        <begin position="73"/>
        <end position="94"/>
    </location>
</feature>
<keyword evidence="3" id="KW-1185">Reference proteome</keyword>
<gene>
    <name evidence="2" type="ORF">GCM10011487_26500</name>
</gene>
<dbReference type="EMBL" id="BLJN01000002">
    <property type="protein sequence ID" value="GFE80650.1"/>
    <property type="molecule type" value="Genomic_DNA"/>
</dbReference>
<name>A0A829YBK6_9GAMM</name>
<comment type="caution">
    <text evidence="2">The sequence shown here is derived from an EMBL/GenBank/DDBJ whole genome shotgun (WGS) entry which is preliminary data.</text>
</comment>
<evidence type="ECO:0000313" key="2">
    <source>
        <dbReference type="EMBL" id="GFE80650.1"/>
    </source>
</evidence>
<reference evidence="3" key="1">
    <citation type="submission" date="2020-01" db="EMBL/GenBank/DDBJ databases">
        <title>'Steroidobacter agaridevorans' sp. nov., agar-degrading bacteria isolated from rhizosphere soils.</title>
        <authorList>
            <person name="Ikenaga M."/>
            <person name="Kataoka M."/>
            <person name="Murouchi A."/>
            <person name="Katsuragi S."/>
            <person name="Sakai M."/>
        </authorList>
    </citation>
    <scope>NUCLEOTIDE SEQUENCE [LARGE SCALE GENOMIC DNA]</scope>
    <source>
        <strain evidence="3">YU21-B</strain>
    </source>
</reference>
<proteinExistence type="predicted"/>
<sequence length="94" mass="10149">MQRGARGFPGVVYEDVDRTEATACILEGRTHLIGVADIGSHCVTDIRAEFSGGRSDTRKLAPEQRNACAFSQQPLRDGNTDAPARACDECVPSR</sequence>
<evidence type="ECO:0000256" key="1">
    <source>
        <dbReference type="SAM" id="MobiDB-lite"/>
    </source>
</evidence>